<dbReference type="AlphaFoldDB" id="A0AAF5I3L6"/>
<keyword evidence="6" id="KW-0804">Transcription</keyword>
<dbReference type="InterPro" id="IPR000679">
    <property type="entry name" value="Znf_GATA"/>
</dbReference>
<dbReference type="GO" id="GO:0008270">
    <property type="term" value="F:zinc ion binding"/>
    <property type="evidence" value="ECO:0007669"/>
    <property type="project" value="UniProtKB-KW"/>
</dbReference>
<dbReference type="GO" id="GO:0000122">
    <property type="term" value="P:negative regulation of transcription by RNA polymerase II"/>
    <property type="evidence" value="ECO:0007669"/>
    <property type="project" value="TreeGrafter"/>
</dbReference>
<dbReference type="InterPro" id="IPR039355">
    <property type="entry name" value="Transcription_factor_GATA"/>
</dbReference>
<evidence type="ECO:0000256" key="9">
    <source>
        <dbReference type="SAM" id="MobiDB-lite"/>
    </source>
</evidence>
<evidence type="ECO:0000259" key="10">
    <source>
        <dbReference type="PROSITE" id="PS50114"/>
    </source>
</evidence>
<feature type="region of interest" description="Disordered" evidence="9">
    <location>
        <begin position="386"/>
        <end position="409"/>
    </location>
</feature>
<dbReference type="Gene3D" id="3.30.50.10">
    <property type="entry name" value="Erythroid Transcription Factor GATA-1, subunit A"/>
    <property type="match status" value="1"/>
</dbReference>
<feature type="compositionally biased region" description="Low complexity" evidence="9">
    <location>
        <begin position="397"/>
        <end position="409"/>
    </location>
</feature>
<dbReference type="PANTHER" id="PTHR10071">
    <property type="entry name" value="TRANSCRIPTION FACTOR GATA FAMILY MEMBER"/>
    <property type="match status" value="1"/>
</dbReference>
<dbReference type="PRINTS" id="PR00619">
    <property type="entry name" value="GATAZNFINGER"/>
</dbReference>
<dbReference type="SUPFAM" id="SSF57716">
    <property type="entry name" value="Glucocorticoid receptor-like (DNA-binding domain)"/>
    <property type="match status" value="1"/>
</dbReference>
<dbReference type="PANTHER" id="PTHR10071:SF281">
    <property type="entry name" value="BOX A-BINDING FACTOR-RELATED"/>
    <property type="match status" value="1"/>
</dbReference>
<evidence type="ECO:0000256" key="3">
    <source>
        <dbReference type="ARBA" id="ARBA00022771"/>
    </source>
</evidence>
<dbReference type="SMART" id="SM00401">
    <property type="entry name" value="ZnF_GATA"/>
    <property type="match status" value="1"/>
</dbReference>
<comment type="subcellular location">
    <subcellularLocation>
        <location evidence="1">Nucleus</location>
    </subcellularLocation>
</comment>
<organism evidence="11 12">
    <name type="scientific">Strongyloides stercoralis</name>
    <name type="common">Threadworm</name>
    <dbReference type="NCBI Taxonomy" id="6248"/>
    <lineage>
        <taxon>Eukaryota</taxon>
        <taxon>Metazoa</taxon>
        <taxon>Ecdysozoa</taxon>
        <taxon>Nematoda</taxon>
        <taxon>Chromadorea</taxon>
        <taxon>Rhabditida</taxon>
        <taxon>Tylenchina</taxon>
        <taxon>Panagrolaimomorpha</taxon>
        <taxon>Strongyloidoidea</taxon>
        <taxon>Strongyloididae</taxon>
        <taxon>Strongyloides</taxon>
    </lineage>
</organism>
<dbReference type="Proteomes" id="UP000035681">
    <property type="component" value="Unplaced"/>
</dbReference>
<keyword evidence="7" id="KW-0539">Nucleus</keyword>
<keyword evidence="2" id="KW-0479">Metal-binding</keyword>
<dbReference type="PROSITE" id="PS50114">
    <property type="entry name" value="GATA_ZN_FINGER_2"/>
    <property type="match status" value="1"/>
</dbReference>
<accession>A0AAF5I3L6</accession>
<evidence type="ECO:0000256" key="2">
    <source>
        <dbReference type="ARBA" id="ARBA00022723"/>
    </source>
</evidence>
<evidence type="ECO:0000256" key="1">
    <source>
        <dbReference type="ARBA" id="ARBA00004123"/>
    </source>
</evidence>
<keyword evidence="11" id="KW-1185">Reference proteome</keyword>
<dbReference type="CDD" id="cd00202">
    <property type="entry name" value="ZnF_GATA"/>
    <property type="match status" value="1"/>
</dbReference>
<reference evidence="12" key="1">
    <citation type="submission" date="2024-02" db="UniProtKB">
        <authorList>
            <consortium name="WormBaseParasite"/>
        </authorList>
    </citation>
    <scope>IDENTIFICATION</scope>
</reference>
<keyword evidence="4" id="KW-0862">Zinc</keyword>
<feature type="region of interest" description="Disordered" evidence="9">
    <location>
        <begin position="112"/>
        <end position="134"/>
    </location>
</feature>
<name>A0AAF5I3L6_STRER</name>
<dbReference type="GO" id="GO:0045944">
    <property type="term" value="P:positive regulation of transcription by RNA polymerase II"/>
    <property type="evidence" value="ECO:0007669"/>
    <property type="project" value="TreeGrafter"/>
</dbReference>
<sequence>MNSMLLSVSKEKNNFNPVSNDLECCKCSDCRAFKIEVRASFQHIMNALNRIIQKVDTDHHSRSTVAISPVSDLAYSVNQALDVINSINTQDNNCNHVSFNDNKKNYVNLLPRNGKDSPISSSVKQTSPSAPNSVDNISVNESLTDENIEKKLYNEEFKKNILYNDKTNNIENNKEAFHGILGNTISEKITNNINNISIKKNISNDKEIKLELTENLNIPMPIPFFDNIFQTNPELSQINMLHFSPDVLPSINNYRFQTTQSDIASQQIIATLDAIKNSQNSYSQLLNKNMCNLQQQQQLQQQNNIKNDDELVENNNNNTETIQDSSINSDLNSGVTKCSNCNTTTTTAWRRSDKGTLVCNACGLYFRLHRQNRPVHMRKDFIQQRFRKKKDDDNEQSDSSTSNPNGTTSSELISISNLLEINQSLLQLKHQAIAENLS</sequence>
<dbReference type="PROSITE" id="PS00344">
    <property type="entry name" value="GATA_ZN_FINGER_1"/>
    <property type="match status" value="1"/>
</dbReference>
<dbReference type="InterPro" id="IPR013088">
    <property type="entry name" value="Znf_NHR/GATA"/>
</dbReference>
<dbReference type="GO" id="GO:0005634">
    <property type="term" value="C:nucleus"/>
    <property type="evidence" value="ECO:0007669"/>
    <property type="project" value="UniProtKB-SubCell"/>
</dbReference>
<protein>
    <recommendedName>
        <fullName evidence="10">GATA-type domain-containing protein</fullName>
    </recommendedName>
</protein>
<evidence type="ECO:0000313" key="12">
    <source>
        <dbReference type="WBParaSite" id="TCONS_00014370.p1"/>
    </source>
</evidence>
<evidence type="ECO:0000313" key="11">
    <source>
        <dbReference type="Proteomes" id="UP000035681"/>
    </source>
</evidence>
<dbReference type="GO" id="GO:0045165">
    <property type="term" value="P:cell fate commitment"/>
    <property type="evidence" value="ECO:0007669"/>
    <property type="project" value="TreeGrafter"/>
</dbReference>
<keyword evidence="3 8" id="KW-0863">Zinc-finger</keyword>
<evidence type="ECO:0000256" key="4">
    <source>
        <dbReference type="ARBA" id="ARBA00022833"/>
    </source>
</evidence>
<feature type="compositionally biased region" description="Polar residues" evidence="9">
    <location>
        <begin position="118"/>
        <end position="134"/>
    </location>
</feature>
<dbReference type="GO" id="GO:0000981">
    <property type="term" value="F:DNA-binding transcription factor activity, RNA polymerase II-specific"/>
    <property type="evidence" value="ECO:0007669"/>
    <property type="project" value="TreeGrafter"/>
</dbReference>
<evidence type="ECO:0000256" key="6">
    <source>
        <dbReference type="ARBA" id="ARBA00023163"/>
    </source>
</evidence>
<dbReference type="WBParaSite" id="TCONS_00014370.p1">
    <property type="protein sequence ID" value="TCONS_00014370.p1"/>
    <property type="gene ID" value="XLOC_009584"/>
</dbReference>
<evidence type="ECO:0000256" key="7">
    <source>
        <dbReference type="ARBA" id="ARBA00023242"/>
    </source>
</evidence>
<dbReference type="Pfam" id="PF00320">
    <property type="entry name" value="GATA"/>
    <property type="match status" value="1"/>
</dbReference>
<dbReference type="GO" id="GO:0000978">
    <property type="term" value="F:RNA polymerase II cis-regulatory region sequence-specific DNA binding"/>
    <property type="evidence" value="ECO:0007669"/>
    <property type="project" value="TreeGrafter"/>
</dbReference>
<evidence type="ECO:0000256" key="5">
    <source>
        <dbReference type="ARBA" id="ARBA00023015"/>
    </source>
</evidence>
<feature type="domain" description="GATA-type" evidence="10">
    <location>
        <begin position="332"/>
        <end position="385"/>
    </location>
</feature>
<proteinExistence type="predicted"/>
<keyword evidence="5" id="KW-0805">Transcription regulation</keyword>
<evidence type="ECO:0000256" key="8">
    <source>
        <dbReference type="PROSITE-ProRule" id="PRU00094"/>
    </source>
</evidence>